<dbReference type="Gene3D" id="3.30.70.1620">
    <property type="match status" value="1"/>
</dbReference>
<dbReference type="Pfam" id="PF06470">
    <property type="entry name" value="SMC_hinge"/>
    <property type="match status" value="1"/>
</dbReference>
<name>A0A2T0FEN1_9ASCO</name>
<dbReference type="OrthoDB" id="431497at2759"/>
<keyword evidence="6" id="KW-1185">Reference proteome</keyword>
<dbReference type="RefSeq" id="XP_024663381.1">
    <property type="nucleotide sequence ID" value="XM_024807613.1"/>
</dbReference>
<feature type="domain" description="SMC hinge" evidence="4">
    <location>
        <begin position="514"/>
        <end position="628"/>
    </location>
</feature>
<dbReference type="InterPro" id="IPR036277">
    <property type="entry name" value="SMC_hinge_sf"/>
</dbReference>
<feature type="coiled-coil region" evidence="3">
    <location>
        <begin position="186"/>
        <end position="213"/>
    </location>
</feature>
<sequence length="1181" mass="132087">MRIKALRLERFTSYKDHTNIDNLSPGVNVIVGRNGAGKSNLFAAISFVLGETLNEAPDDGRRSVVFNDRHSSTMQAWVEITFDNSDRTFPLSGNEIVVRRTSSPRNDSYHLNGKPISLKELKTFLESGGFSGANQFYIVPQGRVSALATASDEERLSVVLSISGATLYNKRRAQSLELLSETDKELIKTKSRLSQIKSRLEGLKLEMTDLERYLDIVGKKHSIEFVLLQRESVRLDDILNSLAEEQEGIRTKRISLQTALNSAADAVVDSEEAISEIRNKIAICKSTREIFKASHASLEDELYQRRRDANLMEDSQGDKVDIPKIQMELSNVKDENTRLEHITQEKLCLLNRIQQKLRGLEAEKTQLECDIGQRGTFTANEREKWISDKISEFMLNLKSIEATILSSKTSISGLRNELSEHQQNLEAQNASIDVKASLVRKTEEAFCQAEKALESLESKRSRAMLDVKKSTVLLNAEEQKIAALAKKLQRNISQSTLSGILAVRQIARDLGLEDQVHGTVAELITIAPQFQTAVERVGGNSLLNIVVKDSLVAKQMIDELLARKNGTITFLPLDLIRQRPSPTISSRNDEALLLSDYIEVTKGFEVVVDHIFGGILVCSKLALAHQYSRKTGCIAVSLMGEVVDPRGAVSGGYSRRDGSKTSFVADVVRLREMETKICEHRAKAKQAQHMVESLKSDITAGHNKVTEALLMSRNAQSELDLEQCRLESLSAIIETVERQLSKQESEVASFEKNQADILAQIEHLQHNTSSSLCEAPFDEHRSLQVEHEIAELAEEFTRIESELKPLERRLGLNHSVIKKLSEQVSRYNAGSRSGNLPGSVSAYQSVKRTEEELESNWTKVTTVESELVELDELLLRNQSELEARRNASDNTARMLYLQERQSAKLDLKLQSLQALKTDNSKKASEVRQVSEIVLELQNLTTNELDHELELTNSTLKNFDHVNKRSIEQFQTYSQELEELEDRHGTLNRDMVSVGKLIDRLDQDKNDDIRNSFEKVNKAFQEIFARLTGRGANLALDESQAGEQDHENSDFKGVRLEVDFGDGLRQTQQLSGGQKTICALALIFAVQSFEPAPFYVFDEIDASLDPSFRRAVASLISEVSSEKHCQFICTTFRPELVSVSSQLYGVSFAKGASQALPVTKQIALSFVDADDETVSSAIHSSS</sequence>
<accession>A0A2T0FEN1</accession>
<dbReference type="GO" id="GO:0016887">
    <property type="term" value="F:ATP hydrolysis activity"/>
    <property type="evidence" value="ECO:0007669"/>
    <property type="project" value="InterPro"/>
</dbReference>
<evidence type="ECO:0000256" key="3">
    <source>
        <dbReference type="SAM" id="Coils"/>
    </source>
</evidence>
<dbReference type="EMBL" id="NDIQ01000001">
    <property type="protein sequence ID" value="PRT53435.1"/>
    <property type="molecule type" value="Genomic_DNA"/>
</dbReference>
<dbReference type="GO" id="GO:0007059">
    <property type="term" value="P:chromosome segregation"/>
    <property type="evidence" value="ECO:0007669"/>
    <property type="project" value="UniProtKB-ARBA"/>
</dbReference>
<proteinExistence type="inferred from homology"/>
<reference evidence="5 6" key="1">
    <citation type="submission" date="2017-04" db="EMBL/GenBank/DDBJ databases">
        <title>Genome sequencing of [Candida] sorbophila.</title>
        <authorList>
            <person name="Ahn J.O."/>
        </authorList>
    </citation>
    <scope>NUCLEOTIDE SEQUENCE [LARGE SCALE GENOMIC DNA]</scope>
    <source>
        <strain evidence="5 6">DS02</strain>
    </source>
</reference>
<dbReference type="GO" id="GO:0005524">
    <property type="term" value="F:ATP binding"/>
    <property type="evidence" value="ECO:0007669"/>
    <property type="project" value="InterPro"/>
</dbReference>
<dbReference type="InterPro" id="IPR010935">
    <property type="entry name" value="SMC_hinge"/>
</dbReference>
<comment type="subcellular location">
    <subcellularLocation>
        <location evidence="2">Nucleus</location>
    </subcellularLocation>
</comment>
<dbReference type="SUPFAM" id="SSF75553">
    <property type="entry name" value="Smc hinge domain"/>
    <property type="match status" value="1"/>
</dbReference>
<dbReference type="STRING" id="45607.A0A2T0FEN1"/>
<dbReference type="PANTHER" id="PTHR43977">
    <property type="entry name" value="STRUCTURAL MAINTENANCE OF CHROMOSOMES PROTEIN 3"/>
    <property type="match status" value="1"/>
</dbReference>
<dbReference type="AlphaFoldDB" id="A0A2T0FEN1"/>
<protein>
    <recommendedName>
        <fullName evidence="2">Structural maintenance of chromosomes protein</fullName>
    </recommendedName>
</protein>
<dbReference type="GO" id="GO:0005634">
    <property type="term" value="C:nucleus"/>
    <property type="evidence" value="ECO:0007669"/>
    <property type="project" value="UniProtKB-SubCell"/>
</dbReference>
<evidence type="ECO:0000313" key="6">
    <source>
        <dbReference type="Proteomes" id="UP000238350"/>
    </source>
</evidence>
<feature type="coiled-coil region" evidence="3">
    <location>
        <begin position="962"/>
        <end position="989"/>
    </location>
</feature>
<evidence type="ECO:0000256" key="2">
    <source>
        <dbReference type="PIRNR" id="PIRNR005719"/>
    </source>
</evidence>
<evidence type="ECO:0000256" key="1">
    <source>
        <dbReference type="ARBA" id="ARBA00023054"/>
    </source>
</evidence>
<dbReference type="Pfam" id="PF02463">
    <property type="entry name" value="SMC_N"/>
    <property type="match status" value="1"/>
</dbReference>
<dbReference type="SUPFAM" id="SSF52540">
    <property type="entry name" value="P-loop containing nucleoside triphosphate hydrolases"/>
    <property type="match status" value="1"/>
</dbReference>
<dbReference type="PIRSF" id="PIRSF005719">
    <property type="entry name" value="SMC"/>
    <property type="match status" value="1"/>
</dbReference>
<dbReference type="InterPro" id="IPR024704">
    <property type="entry name" value="SMC"/>
</dbReference>
<dbReference type="Proteomes" id="UP000238350">
    <property type="component" value="Unassembled WGS sequence"/>
</dbReference>
<dbReference type="InterPro" id="IPR027417">
    <property type="entry name" value="P-loop_NTPase"/>
</dbReference>
<feature type="coiled-coil region" evidence="3">
    <location>
        <begin position="719"/>
        <end position="753"/>
    </location>
</feature>
<keyword evidence="2" id="KW-0539">Nucleus</keyword>
<dbReference type="SMART" id="SM00968">
    <property type="entry name" value="SMC_hinge"/>
    <property type="match status" value="1"/>
</dbReference>
<evidence type="ECO:0000313" key="5">
    <source>
        <dbReference type="EMBL" id="PRT53435.1"/>
    </source>
</evidence>
<evidence type="ECO:0000259" key="4">
    <source>
        <dbReference type="SMART" id="SM00968"/>
    </source>
</evidence>
<organism evidence="5 6">
    <name type="scientific">Wickerhamiella sorbophila</name>
    <dbReference type="NCBI Taxonomy" id="45607"/>
    <lineage>
        <taxon>Eukaryota</taxon>
        <taxon>Fungi</taxon>
        <taxon>Dikarya</taxon>
        <taxon>Ascomycota</taxon>
        <taxon>Saccharomycotina</taxon>
        <taxon>Dipodascomycetes</taxon>
        <taxon>Dipodascales</taxon>
        <taxon>Trichomonascaceae</taxon>
        <taxon>Wickerhamiella</taxon>
    </lineage>
</organism>
<dbReference type="Gene3D" id="1.20.1060.20">
    <property type="match status" value="1"/>
</dbReference>
<dbReference type="Gene3D" id="3.40.50.300">
    <property type="entry name" value="P-loop containing nucleotide triphosphate hydrolases"/>
    <property type="match status" value="2"/>
</dbReference>
<comment type="similarity">
    <text evidence="2">Belongs to the SMC family.</text>
</comment>
<comment type="caution">
    <text evidence="5">The sequence shown here is derived from an EMBL/GenBank/DDBJ whole genome shotgun (WGS) entry which is preliminary data.</text>
</comment>
<dbReference type="GO" id="GO:0051276">
    <property type="term" value="P:chromosome organization"/>
    <property type="evidence" value="ECO:0007669"/>
    <property type="project" value="InterPro"/>
</dbReference>
<dbReference type="GO" id="GO:0005694">
    <property type="term" value="C:chromosome"/>
    <property type="evidence" value="ECO:0007669"/>
    <property type="project" value="InterPro"/>
</dbReference>
<dbReference type="InterPro" id="IPR003395">
    <property type="entry name" value="RecF/RecN/SMC_N"/>
</dbReference>
<gene>
    <name evidence="5" type="ORF">B9G98_01055</name>
</gene>
<keyword evidence="1 3" id="KW-0175">Coiled coil</keyword>
<dbReference type="GeneID" id="36514804"/>